<dbReference type="Proteomes" id="UP000257109">
    <property type="component" value="Unassembled WGS sequence"/>
</dbReference>
<organism evidence="1 2">
    <name type="scientific">Mucuna pruriens</name>
    <name type="common">Velvet bean</name>
    <name type="synonym">Dolichos pruriens</name>
    <dbReference type="NCBI Taxonomy" id="157652"/>
    <lineage>
        <taxon>Eukaryota</taxon>
        <taxon>Viridiplantae</taxon>
        <taxon>Streptophyta</taxon>
        <taxon>Embryophyta</taxon>
        <taxon>Tracheophyta</taxon>
        <taxon>Spermatophyta</taxon>
        <taxon>Magnoliopsida</taxon>
        <taxon>eudicotyledons</taxon>
        <taxon>Gunneridae</taxon>
        <taxon>Pentapetalae</taxon>
        <taxon>rosids</taxon>
        <taxon>fabids</taxon>
        <taxon>Fabales</taxon>
        <taxon>Fabaceae</taxon>
        <taxon>Papilionoideae</taxon>
        <taxon>50 kb inversion clade</taxon>
        <taxon>NPAAA clade</taxon>
        <taxon>indigoferoid/millettioid clade</taxon>
        <taxon>Phaseoleae</taxon>
        <taxon>Mucuna</taxon>
    </lineage>
</organism>
<dbReference type="STRING" id="157652.A0A371FQ13"/>
<reference evidence="1" key="1">
    <citation type="submission" date="2018-05" db="EMBL/GenBank/DDBJ databases">
        <title>Draft genome of Mucuna pruriens seed.</title>
        <authorList>
            <person name="Nnadi N.E."/>
            <person name="Vos R."/>
            <person name="Hasami M.H."/>
            <person name="Devisetty U.K."/>
            <person name="Aguiy J.C."/>
        </authorList>
    </citation>
    <scope>NUCLEOTIDE SEQUENCE [LARGE SCALE GENOMIC DNA]</scope>
    <source>
        <strain evidence="1">JCA_2017</strain>
    </source>
</reference>
<evidence type="ECO:0000313" key="2">
    <source>
        <dbReference type="Proteomes" id="UP000257109"/>
    </source>
</evidence>
<name>A0A371FQ13_MUCPR</name>
<sequence>MLINQEWRINFQEANVVHLAPSSQNTSRRPSRFEAAWITHKDFSSFVKDNSVPTSLISKSGTSIFHQKRNLIRRLDDIDRALSRNHNPFLINLQEQLWVELEQILFQEELFWFQKSRCKWLKFGDGNSRFFIPPPSSRAK</sequence>
<protein>
    <submittedName>
        <fullName evidence="1">Uncharacterized protein</fullName>
    </submittedName>
</protein>
<dbReference type="EMBL" id="QJKJ01008249">
    <property type="protein sequence ID" value="RDX80341.1"/>
    <property type="molecule type" value="Genomic_DNA"/>
</dbReference>
<dbReference type="OrthoDB" id="1434973at2759"/>
<keyword evidence="2" id="KW-1185">Reference proteome</keyword>
<proteinExistence type="predicted"/>
<accession>A0A371FQ13</accession>
<comment type="caution">
    <text evidence="1">The sequence shown here is derived from an EMBL/GenBank/DDBJ whole genome shotgun (WGS) entry which is preliminary data.</text>
</comment>
<gene>
    <name evidence="1" type="ORF">CR513_39121</name>
</gene>
<dbReference type="AlphaFoldDB" id="A0A371FQ13"/>
<evidence type="ECO:0000313" key="1">
    <source>
        <dbReference type="EMBL" id="RDX80341.1"/>
    </source>
</evidence>
<feature type="non-terminal residue" evidence="1">
    <location>
        <position position="1"/>
    </location>
</feature>